<evidence type="ECO:0000313" key="3">
    <source>
        <dbReference type="Proteomes" id="UP000189835"/>
    </source>
</evidence>
<dbReference type="InterPro" id="IPR041049">
    <property type="entry name" value="DUF5615"/>
</dbReference>
<organism evidence="2 3">
    <name type="scientific">Microcystis aeruginosa KW</name>
    <dbReference type="NCBI Taxonomy" id="1960155"/>
    <lineage>
        <taxon>Bacteria</taxon>
        <taxon>Bacillati</taxon>
        <taxon>Cyanobacteriota</taxon>
        <taxon>Cyanophyceae</taxon>
        <taxon>Oscillatoriophycideae</taxon>
        <taxon>Chroococcales</taxon>
        <taxon>Microcystaceae</taxon>
        <taxon>Microcystis</taxon>
    </lineage>
</organism>
<dbReference type="AlphaFoldDB" id="A0A1V4BP01"/>
<dbReference type="RefSeq" id="WP_079209849.1">
    <property type="nucleotide sequence ID" value="NZ_MVGR01000005.1"/>
</dbReference>
<reference evidence="2 3" key="1">
    <citation type="submission" date="2017-02" db="EMBL/GenBank/DDBJ databases">
        <title>Genome sequence of Microcystis aeruginosa KW.</title>
        <authorList>
            <person name="Oh H.-M."/>
            <person name="Ahn C.-Y."/>
            <person name="Jeong H."/>
            <person name="Srivastava A."/>
            <person name="Lee H.-G."/>
            <person name="Kang S.-R."/>
        </authorList>
    </citation>
    <scope>NUCLEOTIDE SEQUENCE [LARGE SCALE GENOMIC DNA]</scope>
    <source>
        <strain evidence="2 3">KW</strain>
    </source>
</reference>
<feature type="domain" description="DUF5615" evidence="1">
    <location>
        <begin position="4"/>
        <end position="86"/>
    </location>
</feature>
<evidence type="ECO:0000313" key="2">
    <source>
        <dbReference type="EMBL" id="OPF15847.1"/>
    </source>
</evidence>
<dbReference type="EMBL" id="MVGR01000005">
    <property type="protein sequence ID" value="OPF15847.1"/>
    <property type="molecule type" value="Genomic_DNA"/>
</dbReference>
<gene>
    <name evidence="2" type="ORF">B1L04_25920</name>
</gene>
<comment type="caution">
    <text evidence="2">The sequence shown here is derived from an EMBL/GenBank/DDBJ whole genome shotgun (WGS) entry which is preliminary data.</text>
</comment>
<dbReference type="Pfam" id="PF18480">
    <property type="entry name" value="DUF5615"/>
    <property type="match status" value="1"/>
</dbReference>
<proteinExistence type="predicted"/>
<name>A0A1V4BP01_MICAE</name>
<sequence length="119" mass="13459">MSLRLLIDEDSLAKVLVKILRVAGHDVITVNEVGLSGQPDPVVLNYARQNNRILLTHNCRDFEALHQESPRHSGILAIYENRDYSKNLSRGEVVKAIANLETANIPLSNQFISLNHWNY</sequence>
<evidence type="ECO:0000259" key="1">
    <source>
        <dbReference type="Pfam" id="PF18480"/>
    </source>
</evidence>
<protein>
    <recommendedName>
        <fullName evidence="1">DUF5615 domain-containing protein</fullName>
    </recommendedName>
</protein>
<dbReference type="Proteomes" id="UP000189835">
    <property type="component" value="Unassembled WGS sequence"/>
</dbReference>
<accession>A0A1V4BP01</accession>